<name>A0A4R0NH64_9SPHI</name>
<dbReference type="OrthoDB" id="256673at2"/>
<organism evidence="2 3">
    <name type="scientific">Pedobacter psychroterrae</name>
    <dbReference type="NCBI Taxonomy" id="2530453"/>
    <lineage>
        <taxon>Bacteria</taxon>
        <taxon>Pseudomonadati</taxon>
        <taxon>Bacteroidota</taxon>
        <taxon>Sphingobacteriia</taxon>
        <taxon>Sphingobacteriales</taxon>
        <taxon>Sphingobacteriaceae</taxon>
        <taxon>Pedobacter</taxon>
    </lineage>
</organism>
<sequence>MKNLAKLICIYIFMMTPAHAFAQSKFQVIRSKWSEKKYKEVIVLGKAYRNTLNGKGIPALDYMILSSICLTSSDRVKTCKKVKSIVESYYRAMDPVEQQVMKRGFDKVCETGDVELNLLANNSNSRQSAQAQRGGIRGQFKTFMLISESLENEGIFKDMSVSLFSEIYANKDREIAEVQSIDNDSKISRINERVSKNDEGAVKKRLERFGNNATHIKSENFIVIADRSTELNLKTVSKNLEEVLAYYQRLFKMSVPQDYIIVNLIKDYNAVRPFISRYYKSKITFEPLGYSSPEDNTIIAWIAASDMIGTLKHELVHLLMRSTFSFIPPWFEEGLASLYEESRFSGDTLKGIGNWRGPILKEKFINFPVDSMVTDANYVFTSAQRDSMKFRFTNYIIRGSSRVGHLRQLYAEHKNELGPILDVFLQNYLTQYKNALSRYFVMYMQETGRLQAFYALLLKRDQLIFDMEEIKTDQELLCESFNRDNPKMIYDDFYTWLNRL</sequence>
<comment type="caution">
    <text evidence="2">The sequence shown here is derived from an EMBL/GenBank/DDBJ whole genome shotgun (WGS) entry which is preliminary data.</text>
</comment>
<feature type="chain" id="PRO_5020725958" description="Peptidase MA superfamily protein" evidence="1">
    <location>
        <begin position="21"/>
        <end position="500"/>
    </location>
</feature>
<keyword evidence="1" id="KW-0732">Signal</keyword>
<dbReference type="RefSeq" id="WP_131597264.1">
    <property type="nucleotide sequence ID" value="NZ_SJSL01000005.1"/>
</dbReference>
<accession>A0A4R0NH64</accession>
<dbReference type="AlphaFoldDB" id="A0A4R0NH64"/>
<proteinExistence type="predicted"/>
<evidence type="ECO:0000256" key="1">
    <source>
        <dbReference type="SAM" id="SignalP"/>
    </source>
</evidence>
<dbReference type="Proteomes" id="UP000293347">
    <property type="component" value="Unassembled WGS sequence"/>
</dbReference>
<evidence type="ECO:0000313" key="2">
    <source>
        <dbReference type="EMBL" id="TCC99929.1"/>
    </source>
</evidence>
<feature type="signal peptide" evidence="1">
    <location>
        <begin position="1"/>
        <end position="20"/>
    </location>
</feature>
<gene>
    <name evidence="2" type="ORF">EZ437_16965</name>
</gene>
<keyword evidence="3" id="KW-1185">Reference proteome</keyword>
<dbReference type="EMBL" id="SJSL01000005">
    <property type="protein sequence ID" value="TCC99929.1"/>
    <property type="molecule type" value="Genomic_DNA"/>
</dbReference>
<evidence type="ECO:0000313" key="3">
    <source>
        <dbReference type="Proteomes" id="UP000293347"/>
    </source>
</evidence>
<evidence type="ECO:0008006" key="4">
    <source>
        <dbReference type="Google" id="ProtNLM"/>
    </source>
</evidence>
<reference evidence="2 3" key="1">
    <citation type="submission" date="2019-02" db="EMBL/GenBank/DDBJ databases">
        <title>Pedobacter sp. RP-1-14 sp. nov., isolated from Arctic soil.</title>
        <authorList>
            <person name="Dahal R.H."/>
        </authorList>
    </citation>
    <scope>NUCLEOTIDE SEQUENCE [LARGE SCALE GENOMIC DNA]</scope>
    <source>
        <strain evidence="2 3">RP-1-14</strain>
    </source>
</reference>
<protein>
    <recommendedName>
        <fullName evidence="4">Peptidase MA superfamily protein</fullName>
    </recommendedName>
</protein>